<dbReference type="EMBL" id="JBHRVV010000001">
    <property type="protein sequence ID" value="MFC3457700.1"/>
    <property type="molecule type" value="Genomic_DNA"/>
</dbReference>
<dbReference type="RefSeq" id="WP_312550696.1">
    <property type="nucleotide sequence ID" value="NZ_JBHRVV010000001.1"/>
</dbReference>
<sequence length="49" mass="4883">MTYQLGLRLLGLLALVAASTAVLVAPELIGGHPGATVPALGSMLSFGHP</sequence>
<dbReference type="Proteomes" id="UP001595665">
    <property type="component" value="Unassembled WGS sequence"/>
</dbReference>
<evidence type="ECO:0000313" key="2">
    <source>
        <dbReference type="Proteomes" id="UP001595665"/>
    </source>
</evidence>
<reference evidence="2" key="1">
    <citation type="journal article" date="2019" name="Int. J. Syst. Evol. Microbiol.">
        <title>The Global Catalogue of Microorganisms (GCM) 10K type strain sequencing project: providing services to taxonomists for standard genome sequencing and annotation.</title>
        <authorList>
            <consortium name="The Broad Institute Genomics Platform"/>
            <consortium name="The Broad Institute Genome Sequencing Center for Infectious Disease"/>
            <person name="Wu L."/>
            <person name="Ma J."/>
        </authorList>
    </citation>
    <scope>NUCLEOTIDE SEQUENCE [LARGE SCALE GENOMIC DNA]</scope>
    <source>
        <strain evidence="2">CCM 7480</strain>
    </source>
</reference>
<evidence type="ECO:0000313" key="1">
    <source>
        <dbReference type="EMBL" id="MFC3457700.1"/>
    </source>
</evidence>
<comment type="caution">
    <text evidence="1">The sequence shown here is derived from an EMBL/GenBank/DDBJ whole genome shotgun (WGS) entry which is preliminary data.</text>
</comment>
<proteinExistence type="predicted"/>
<protein>
    <submittedName>
        <fullName evidence="1">Uncharacterized protein</fullName>
    </submittedName>
</protein>
<name>A0ABV7PEU6_9BURK</name>
<accession>A0ABV7PEU6</accession>
<organism evidence="1 2">
    <name type="scientific">Massilia haematophila</name>
    <dbReference type="NCBI Taxonomy" id="457923"/>
    <lineage>
        <taxon>Bacteria</taxon>
        <taxon>Pseudomonadati</taxon>
        <taxon>Pseudomonadota</taxon>
        <taxon>Betaproteobacteria</taxon>
        <taxon>Burkholderiales</taxon>
        <taxon>Oxalobacteraceae</taxon>
        <taxon>Telluria group</taxon>
        <taxon>Massilia</taxon>
    </lineage>
</organism>
<keyword evidence="2" id="KW-1185">Reference proteome</keyword>
<gene>
    <name evidence="1" type="ORF">ACFOPH_05495</name>
</gene>